<dbReference type="PANTHER" id="PTHR30108:SF17">
    <property type="entry name" value="FERULIC ACID DECARBOXYLASE 1"/>
    <property type="match status" value="1"/>
</dbReference>
<organism evidence="16 17">
    <name type="scientific">Fusarium beomiforme</name>
    <dbReference type="NCBI Taxonomy" id="44412"/>
    <lineage>
        <taxon>Eukaryota</taxon>
        <taxon>Fungi</taxon>
        <taxon>Dikarya</taxon>
        <taxon>Ascomycota</taxon>
        <taxon>Pezizomycotina</taxon>
        <taxon>Sordariomycetes</taxon>
        <taxon>Hypocreomycetidae</taxon>
        <taxon>Hypocreales</taxon>
        <taxon>Nectriaceae</taxon>
        <taxon>Fusarium</taxon>
        <taxon>Fusarium burgessii species complex</taxon>
    </lineage>
</organism>
<keyword evidence="4" id="KW-0288">FMN</keyword>
<comment type="catalytic activity">
    <reaction evidence="9 12">
        <text>(E)-cinnamate + H(+) = styrene + CO2</text>
        <dbReference type="Rhea" id="RHEA:46920"/>
        <dbReference type="ChEBI" id="CHEBI:15378"/>
        <dbReference type="ChEBI" id="CHEBI:15669"/>
        <dbReference type="ChEBI" id="CHEBI:16526"/>
        <dbReference type="ChEBI" id="CHEBI:27452"/>
        <dbReference type="EC" id="4.1.1.102"/>
    </reaction>
</comment>
<evidence type="ECO:0000259" key="13">
    <source>
        <dbReference type="Pfam" id="PF01977"/>
    </source>
</evidence>
<feature type="active site" description="Proton donor" evidence="12">
    <location>
        <position position="283"/>
    </location>
</feature>
<dbReference type="Gene3D" id="1.20.5.4570">
    <property type="match status" value="1"/>
</dbReference>
<keyword evidence="17" id="KW-1185">Reference proteome</keyword>
<comment type="caution">
    <text evidence="16">The sequence shown here is derived from an EMBL/GenBank/DDBJ whole genome shotgun (WGS) entry which is preliminary data.</text>
</comment>
<feature type="binding site" evidence="12">
    <location>
        <position position="193"/>
    </location>
    <ligand>
        <name>Mn(2+)</name>
        <dbReference type="ChEBI" id="CHEBI:29035"/>
    </ligand>
</feature>
<comment type="catalytic activity">
    <reaction evidence="12">
        <text>(E)-4-coumarate + H(+) = 4-vinylphenol + CO2</text>
        <dbReference type="Rhea" id="RHEA:33227"/>
        <dbReference type="ChEBI" id="CHEBI:1883"/>
        <dbReference type="ChEBI" id="CHEBI:12876"/>
        <dbReference type="ChEBI" id="CHEBI:15378"/>
        <dbReference type="ChEBI" id="CHEBI:16526"/>
        <dbReference type="EC" id="4.1.1.102"/>
    </reaction>
</comment>
<dbReference type="SUPFAM" id="SSF143968">
    <property type="entry name" value="UbiD C-terminal domain-like"/>
    <property type="match status" value="1"/>
</dbReference>
<feature type="binding site" evidence="12">
    <location>
        <begin position="192"/>
        <end position="193"/>
    </location>
    <ligand>
        <name>prenylated FMN</name>
        <dbReference type="ChEBI" id="CHEBI:87746"/>
    </ligand>
</feature>
<dbReference type="InterPro" id="IPR049381">
    <property type="entry name" value="UbiD-like_C"/>
</dbReference>
<comment type="subunit">
    <text evidence="12">Homodimer. May form higher order oligomers.</text>
</comment>
<dbReference type="GO" id="GO:0046281">
    <property type="term" value="P:cinnamic acid catabolic process"/>
    <property type="evidence" value="ECO:0007669"/>
    <property type="project" value="UniProtKB-UniRule"/>
</dbReference>
<dbReference type="InterPro" id="IPR049383">
    <property type="entry name" value="UbiD-like_N"/>
</dbReference>
<evidence type="ECO:0000256" key="9">
    <source>
        <dbReference type="ARBA" id="ARBA00051594"/>
    </source>
</evidence>
<dbReference type="GO" id="GO:0046872">
    <property type="term" value="F:metal ion binding"/>
    <property type="evidence" value="ECO:0007669"/>
    <property type="project" value="UniProtKB-KW"/>
</dbReference>
<comment type="cofactor">
    <cofactor evidence="12">
        <name>prenylated FMN</name>
        <dbReference type="ChEBI" id="CHEBI:87746"/>
    </cofactor>
    <text evidence="12">Binds 1 prenylated FMN per subunit.</text>
</comment>
<dbReference type="GO" id="GO:0033494">
    <property type="term" value="P:ferulate metabolic process"/>
    <property type="evidence" value="ECO:0007669"/>
    <property type="project" value="UniProtKB-UniRule"/>
</dbReference>
<evidence type="ECO:0000256" key="11">
    <source>
        <dbReference type="ARBA" id="ARBA00072003"/>
    </source>
</evidence>
<dbReference type="OrthoDB" id="4878259at2759"/>
<comment type="subcellular location">
    <subcellularLocation>
        <location evidence="12">Cytoplasm</location>
    </subcellularLocation>
</comment>
<feature type="domain" description="3-octaprenyl-4-hydroxybenzoate carboxy-lyase-like Rift-related" evidence="13">
    <location>
        <begin position="119"/>
        <end position="319"/>
    </location>
</feature>
<evidence type="ECO:0000313" key="17">
    <source>
        <dbReference type="Proteomes" id="UP000730481"/>
    </source>
</evidence>
<comment type="catalytic activity">
    <reaction evidence="12">
        <text>(E)-ferulate + H(+) = 2-methoxy-4-vinylphenol + CO2</text>
        <dbReference type="Rhea" id="RHEA:33807"/>
        <dbReference type="ChEBI" id="CHEBI:15378"/>
        <dbReference type="ChEBI" id="CHEBI:16526"/>
        <dbReference type="ChEBI" id="CHEBI:29749"/>
        <dbReference type="ChEBI" id="CHEBI:42438"/>
        <dbReference type="EC" id="4.1.1.102"/>
    </reaction>
</comment>
<evidence type="ECO:0000259" key="15">
    <source>
        <dbReference type="Pfam" id="PF20696"/>
    </source>
</evidence>
<dbReference type="Proteomes" id="UP000730481">
    <property type="component" value="Unassembled WGS sequence"/>
</dbReference>
<evidence type="ECO:0000256" key="7">
    <source>
        <dbReference type="ARBA" id="ARBA00023211"/>
    </source>
</evidence>
<evidence type="ECO:0000256" key="6">
    <source>
        <dbReference type="ARBA" id="ARBA00022793"/>
    </source>
</evidence>
<keyword evidence="8 12" id="KW-0456">Lyase</keyword>
<keyword evidence="5 12" id="KW-0479">Metal-binding</keyword>
<sequence length="503" mass="55658">MASQTLPHMEFRSYVQALEADGDLVSINEECDPYLEVGAIIRKVVENNDKAPLFNKVKGQDENGLWRILGAPNSLRSDPKQCFGRLARHIGLPPDSSIKQILDKMIAAKTMTPIPPTVVESGPCKEHILTRGQFDLTKLPVPQLHQSDGGKYVQTYGMHIVQSPDGKWTNWSIARAMVHDGNHLAGLTAPPQHIWQIREMWKKEGRDMPWALAFGVPPAAIMAASMPLPDGLTEAEYIGSLVGSSLEVVKCETNGLYVPASSEIVFEGTCSITETAPEGPFGEMHGYVFLGDSHPASKFTVDLITHRKDAILPVSNCGRLTDETQTMIGPLAAAEIRVLLQSKGFPIKEAFIPFESQATWVALQVDTQKLRQRKTTPEKFCREIGDVVFNHKSGGCAHRVVLVGEDIDVYDFKDVIWAFCTRCRPGMDEYLFEDVFGFPLIPYMGQGNGPPARGGKIVSDALLPVEYTTGKNWEAADFKESFPEEIKLRVCDRWQSLGFDSIA</sequence>
<protein>
    <recommendedName>
        <fullName evidence="11 12">Ferulic acid decarboxylase 1</fullName>
        <ecNumber evidence="10 12">4.1.1.102</ecNumber>
    </recommendedName>
    <alternativeName>
        <fullName evidence="12">Phenacrylate decarboxylase</fullName>
    </alternativeName>
</protein>
<feature type="binding site" evidence="12">
    <location>
        <begin position="170"/>
        <end position="175"/>
    </location>
    <ligand>
        <name>prenylated FMN</name>
        <dbReference type="ChEBI" id="CHEBI:87746"/>
    </ligand>
</feature>
<dbReference type="HAMAP" id="MF_01983">
    <property type="entry name" value="UbiD_FDC"/>
    <property type="match status" value="1"/>
</dbReference>
<dbReference type="NCBIfam" id="TIGR00148">
    <property type="entry name" value="UbiD family decarboxylase"/>
    <property type="match status" value="1"/>
</dbReference>
<keyword evidence="6 12" id="KW-0210">Decarboxylase</keyword>
<evidence type="ECO:0000256" key="10">
    <source>
        <dbReference type="ARBA" id="ARBA00066982"/>
    </source>
</evidence>
<feature type="binding site" evidence="12">
    <location>
        <position position="170"/>
    </location>
    <ligand>
        <name>Mn(2+)</name>
        <dbReference type="ChEBI" id="CHEBI:29035"/>
    </ligand>
</feature>
<dbReference type="InterPro" id="IPR002830">
    <property type="entry name" value="UbiD"/>
</dbReference>
<evidence type="ECO:0000259" key="14">
    <source>
        <dbReference type="Pfam" id="PF20695"/>
    </source>
</evidence>
<dbReference type="Gene3D" id="3.40.1670.10">
    <property type="entry name" value="UbiD C-terminal domain-like"/>
    <property type="match status" value="1"/>
</dbReference>
<evidence type="ECO:0000256" key="1">
    <source>
        <dbReference type="ARBA" id="ARBA00001936"/>
    </source>
</evidence>
<comment type="function">
    <text evidence="12">Catalyzes the reversible decarboxylation of aromatic carboxylic acids like ferulic acid, p-coumaric acid or cinnamic acid, producing the corresponding vinyl derivatives 4-vinylphenol, 4-vinylguaiacol, and styrene, respectively, which play the role of aroma metabolites.</text>
</comment>
<evidence type="ECO:0000256" key="2">
    <source>
        <dbReference type="ARBA" id="ARBA00022490"/>
    </source>
</evidence>
<feature type="binding site" evidence="12">
    <location>
        <position position="234"/>
    </location>
    <ligand>
        <name>Mn(2+)</name>
        <dbReference type="ChEBI" id="CHEBI:29035"/>
    </ligand>
</feature>
<evidence type="ECO:0000256" key="12">
    <source>
        <dbReference type="HAMAP-Rule" id="MF_03196"/>
    </source>
</evidence>
<dbReference type="EMBL" id="PVQB02000047">
    <property type="protein sequence ID" value="KAF4344557.1"/>
    <property type="molecule type" value="Genomic_DNA"/>
</dbReference>
<feature type="binding site" evidence="12">
    <location>
        <position position="392"/>
    </location>
    <ligand>
        <name>prenylated FMN</name>
        <dbReference type="ChEBI" id="CHEBI:87746"/>
    </ligand>
</feature>
<keyword evidence="7 12" id="KW-0464">Manganese</keyword>
<gene>
    <name evidence="12" type="primary">FDC1</name>
    <name evidence="16" type="ORF">FBEOM_1455</name>
</gene>
<dbReference type="AlphaFoldDB" id="A0A9P5AVI6"/>
<accession>A0A9P5AVI6</accession>
<dbReference type="GO" id="GO:0016831">
    <property type="term" value="F:carboxy-lyase activity"/>
    <property type="evidence" value="ECO:0007669"/>
    <property type="project" value="UniProtKB-UniRule"/>
</dbReference>
<feature type="domain" description="3-octaprenyl-4-hydroxybenzoate carboxy-lyase-like N-terminal" evidence="14">
    <location>
        <begin position="16"/>
        <end position="105"/>
    </location>
</feature>
<dbReference type="PANTHER" id="PTHR30108">
    <property type="entry name" value="3-OCTAPRENYL-4-HYDROXYBENZOATE CARBOXY-LYASE-RELATED"/>
    <property type="match status" value="1"/>
</dbReference>
<feature type="domain" description="3-octaprenyl-4-hydroxybenzoate carboxy-lyase-like C-terminal" evidence="15">
    <location>
        <begin position="326"/>
        <end position="461"/>
    </location>
</feature>
<dbReference type="Pfam" id="PF01977">
    <property type="entry name" value="UbiD"/>
    <property type="match status" value="1"/>
</dbReference>
<evidence type="ECO:0000256" key="5">
    <source>
        <dbReference type="ARBA" id="ARBA00022723"/>
    </source>
</evidence>
<proteinExistence type="inferred from homology"/>
<dbReference type="InterPro" id="IPR032903">
    <property type="entry name" value="FDC-like"/>
</dbReference>
<feature type="binding site" evidence="12">
    <location>
        <position position="234"/>
    </location>
    <ligand>
        <name>prenylated FMN</name>
        <dbReference type="ChEBI" id="CHEBI:87746"/>
    </ligand>
</feature>
<dbReference type="GO" id="GO:0005737">
    <property type="term" value="C:cytoplasm"/>
    <property type="evidence" value="ECO:0007669"/>
    <property type="project" value="UniProtKB-SubCell"/>
</dbReference>
<keyword evidence="2 12" id="KW-0963">Cytoplasm</keyword>
<dbReference type="SUPFAM" id="SSF50475">
    <property type="entry name" value="FMN-binding split barrel"/>
    <property type="match status" value="1"/>
</dbReference>
<evidence type="ECO:0000256" key="3">
    <source>
        <dbReference type="ARBA" id="ARBA00022630"/>
    </source>
</evidence>
<comment type="cofactor">
    <cofactor evidence="1 12">
        <name>Mn(2+)</name>
        <dbReference type="ChEBI" id="CHEBI:29035"/>
    </cofactor>
</comment>
<dbReference type="Pfam" id="PF20696">
    <property type="entry name" value="UbiD_C"/>
    <property type="match status" value="1"/>
</dbReference>
<evidence type="ECO:0000256" key="4">
    <source>
        <dbReference type="ARBA" id="ARBA00022643"/>
    </source>
</evidence>
<reference evidence="16" key="2">
    <citation type="submission" date="2020-02" db="EMBL/GenBank/DDBJ databases">
        <title>Identification and distribution of gene clusters putatively required for synthesis of sphingolipid metabolism inhibitors in phylogenetically diverse species of the filamentous fungus Fusarium.</title>
        <authorList>
            <person name="Kim H.-S."/>
            <person name="Busman M."/>
            <person name="Brown D.W."/>
            <person name="Divon H."/>
            <person name="Uhlig S."/>
            <person name="Proctor R.H."/>
        </authorList>
    </citation>
    <scope>NUCLEOTIDE SEQUENCE</scope>
    <source>
        <strain evidence="16">NRRL 25174</strain>
    </source>
</reference>
<keyword evidence="3" id="KW-0285">Flavoprotein</keyword>
<dbReference type="Pfam" id="PF20695">
    <property type="entry name" value="UbiD_N"/>
    <property type="match status" value="1"/>
</dbReference>
<dbReference type="InterPro" id="IPR048304">
    <property type="entry name" value="UbiD_Rift_dom"/>
</dbReference>
<name>A0A9P5AVI6_9HYPO</name>
<comment type="similarity">
    <text evidence="12">Belongs to the UbiD family. UbiD-like/FDC subfamily.</text>
</comment>
<dbReference type="FunFam" id="3.40.1670.10:FF:000004">
    <property type="entry name" value="Ferulic acid decarboxylase 1"/>
    <property type="match status" value="1"/>
</dbReference>
<evidence type="ECO:0000256" key="8">
    <source>
        <dbReference type="ARBA" id="ARBA00023239"/>
    </source>
</evidence>
<evidence type="ECO:0000313" key="16">
    <source>
        <dbReference type="EMBL" id="KAF4344557.1"/>
    </source>
</evidence>
<reference evidence="16" key="1">
    <citation type="journal article" date="2017" name="Mycologia">
        <title>Fusarium algeriense, sp. nov., a novel toxigenic crown rot pathogen of durum wheat from Algeria is nested in the Fusarium burgessii species complex.</title>
        <authorList>
            <person name="Laraba I."/>
            <person name="Keddad A."/>
            <person name="Boureghda H."/>
            <person name="Abdallah N."/>
            <person name="Vaughan M.M."/>
            <person name="Proctor R.H."/>
            <person name="Busman M."/>
            <person name="O'Donnell K."/>
        </authorList>
    </citation>
    <scope>NUCLEOTIDE SEQUENCE</scope>
    <source>
        <strain evidence="16">NRRL 25174</strain>
    </source>
</reference>
<dbReference type="EC" id="4.1.1.102" evidence="10 12"/>